<sequence length="182" mass="19530">MGASAINVQVKSLSGKSLISRIALIFFLVFLGVGIAFLRAKIRLPLHLPGRHGIEVMFLLTFLRIAFPLKWSGSLMGAGAGLATLIPGMGFGDPFMALMFFLPGVGLDLFFSGEKYFGKNIFVVALAAGFCYLSIPMARSVITLFGVTYGSFVGGFLYPYFTHFIFGAVGGFLGASFSKVLK</sequence>
<evidence type="ECO:0000256" key="1">
    <source>
        <dbReference type="SAM" id="Phobius"/>
    </source>
</evidence>
<protein>
    <recommendedName>
        <fullName evidence="4">Energy-coupling factor transport system substrate-specific component</fullName>
    </recommendedName>
</protein>
<accession>A0A1G6N831</accession>
<evidence type="ECO:0000313" key="2">
    <source>
        <dbReference type="EMBL" id="SDC63988.1"/>
    </source>
</evidence>
<name>A0A1G6N831_9BACT</name>
<dbReference type="OrthoDB" id="511992at2"/>
<dbReference type="Proteomes" id="UP000199452">
    <property type="component" value="Unassembled WGS sequence"/>
</dbReference>
<keyword evidence="3" id="KW-1185">Reference proteome</keyword>
<dbReference type="STRING" id="1640674.SAMN05216323_104125"/>
<evidence type="ECO:0008006" key="4">
    <source>
        <dbReference type="Google" id="ProtNLM"/>
    </source>
</evidence>
<feature type="transmembrane region" description="Helical" evidence="1">
    <location>
        <begin position="123"/>
        <end position="145"/>
    </location>
</feature>
<feature type="transmembrane region" description="Helical" evidence="1">
    <location>
        <begin position="52"/>
        <end position="71"/>
    </location>
</feature>
<reference evidence="2 3" key="1">
    <citation type="submission" date="2016-09" db="EMBL/GenBank/DDBJ databases">
        <authorList>
            <person name="Capua I."/>
            <person name="De Benedictis P."/>
            <person name="Joannis T."/>
            <person name="Lombin L.H."/>
            <person name="Cattoli G."/>
        </authorList>
    </citation>
    <scope>NUCLEOTIDE SEQUENCE [LARGE SCALE GENOMIC DNA]</scope>
    <source>
        <strain evidence="2 3">A7P-90m</strain>
    </source>
</reference>
<keyword evidence="1" id="KW-1133">Transmembrane helix</keyword>
<dbReference type="RefSeq" id="WP_125869850.1">
    <property type="nucleotide sequence ID" value="NZ_FMYP01000041.1"/>
</dbReference>
<feature type="transmembrane region" description="Helical" evidence="1">
    <location>
        <begin position="18"/>
        <end position="40"/>
    </location>
</feature>
<dbReference type="EMBL" id="FMYP01000041">
    <property type="protein sequence ID" value="SDC63988.1"/>
    <property type="molecule type" value="Genomic_DNA"/>
</dbReference>
<feature type="transmembrane region" description="Helical" evidence="1">
    <location>
        <begin position="91"/>
        <end position="111"/>
    </location>
</feature>
<keyword evidence="1" id="KW-0472">Membrane</keyword>
<evidence type="ECO:0000313" key="3">
    <source>
        <dbReference type="Proteomes" id="UP000199452"/>
    </source>
</evidence>
<proteinExistence type="predicted"/>
<keyword evidence="1" id="KW-0812">Transmembrane</keyword>
<dbReference type="AlphaFoldDB" id="A0A1G6N831"/>
<gene>
    <name evidence="2" type="ORF">SAMN05216323_104125</name>
</gene>
<feature type="transmembrane region" description="Helical" evidence="1">
    <location>
        <begin position="157"/>
        <end position="177"/>
    </location>
</feature>
<organism evidence="2 3">
    <name type="scientific">Williamwhitmania taraxaci</name>
    <dbReference type="NCBI Taxonomy" id="1640674"/>
    <lineage>
        <taxon>Bacteria</taxon>
        <taxon>Pseudomonadati</taxon>
        <taxon>Bacteroidota</taxon>
        <taxon>Bacteroidia</taxon>
        <taxon>Bacteroidales</taxon>
        <taxon>Williamwhitmaniaceae</taxon>
        <taxon>Williamwhitmania</taxon>
    </lineage>
</organism>